<dbReference type="GO" id="GO:0016811">
    <property type="term" value="F:hydrolase activity, acting on carbon-nitrogen (but not peptide) bonds, in linear amides"/>
    <property type="evidence" value="ECO:0007669"/>
    <property type="project" value="TreeGrafter"/>
</dbReference>
<dbReference type="OrthoDB" id="412018at2759"/>
<comment type="caution">
    <text evidence="3">The sequence shown here is derived from an EMBL/GenBank/DDBJ whole genome shotgun (WGS) entry which is preliminary data.</text>
</comment>
<evidence type="ECO:0000313" key="4">
    <source>
        <dbReference type="Proteomes" id="UP000887229"/>
    </source>
</evidence>
<name>A0A9P7ZH25_9HYPO</name>
<dbReference type="RefSeq" id="XP_046115725.1">
    <property type="nucleotide sequence ID" value="XM_046258644.1"/>
</dbReference>
<dbReference type="Pfam" id="PF00795">
    <property type="entry name" value="CN_hydrolase"/>
    <property type="match status" value="1"/>
</dbReference>
<dbReference type="GeneID" id="70289547"/>
<evidence type="ECO:0000313" key="3">
    <source>
        <dbReference type="EMBL" id="KAG9251801.1"/>
    </source>
</evidence>
<keyword evidence="1 3" id="KW-0378">Hydrolase</keyword>
<dbReference type="InterPro" id="IPR050345">
    <property type="entry name" value="Aliph_Amidase/BUP"/>
</dbReference>
<sequence>MAPTFKIAVIQFEPKAMDIEGNFAKASSYLRQAADSGCHIAVLPEFHLTSWVPEDPGFRLASMESSRYLDEYQKLALELKMSIVPGTICEKTGPPDEQGIGNVAHFINGETGVVSGKYQKKNLWHPERPHLVSSGDEPHWAFDTNLRREDGRPVRAGMLICWDLAFPEAFRALIADGAQIIIIPSWWFPNDISDSALAINPSSEAVFIKSATECRAFENTAAIAFANAGGLSSITMPVQGCLGRLEIGEEGMLVREIDMAVLDVAEENYKVREDMQKEGWHYNYTLTRN</sequence>
<evidence type="ECO:0000256" key="1">
    <source>
        <dbReference type="ARBA" id="ARBA00022801"/>
    </source>
</evidence>
<accession>A0A9P7ZH25</accession>
<protein>
    <submittedName>
        <fullName evidence="3">Carbon-nitrogen hydrolase</fullName>
    </submittedName>
</protein>
<dbReference type="PROSITE" id="PS50263">
    <property type="entry name" value="CN_HYDROLASE"/>
    <property type="match status" value="1"/>
</dbReference>
<organism evidence="3 4">
    <name type="scientific">Emericellopsis atlantica</name>
    <dbReference type="NCBI Taxonomy" id="2614577"/>
    <lineage>
        <taxon>Eukaryota</taxon>
        <taxon>Fungi</taxon>
        <taxon>Dikarya</taxon>
        <taxon>Ascomycota</taxon>
        <taxon>Pezizomycotina</taxon>
        <taxon>Sordariomycetes</taxon>
        <taxon>Hypocreomycetidae</taxon>
        <taxon>Hypocreales</taxon>
        <taxon>Bionectriaceae</taxon>
        <taxon>Emericellopsis</taxon>
    </lineage>
</organism>
<dbReference type="PANTHER" id="PTHR43674:SF16">
    <property type="entry name" value="CARBON-NITROGEN FAMILY, PUTATIVE (AFU_ORTHOLOGUE AFUA_5G02350)-RELATED"/>
    <property type="match status" value="1"/>
</dbReference>
<dbReference type="Proteomes" id="UP000887229">
    <property type="component" value="Unassembled WGS sequence"/>
</dbReference>
<dbReference type="SUPFAM" id="SSF56317">
    <property type="entry name" value="Carbon-nitrogen hydrolase"/>
    <property type="match status" value="1"/>
</dbReference>
<dbReference type="InterPro" id="IPR003010">
    <property type="entry name" value="C-N_Hydrolase"/>
</dbReference>
<evidence type="ECO:0000259" key="2">
    <source>
        <dbReference type="PROSITE" id="PS50263"/>
    </source>
</evidence>
<dbReference type="PANTHER" id="PTHR43674">
    <property type="entry name" value="NITRILASE C965.09-RELATED"/>
    <property type="match status" value="1"/>
</dbReference>
<dbReference type="InterPro" id="IPR036526">
    <property type="entry name" value="C-N_Hydrolase_sf"/>
</dbReference>
<dbReference type="EMBL" id="MU251266">
    <property type="protein sequence ID" value="KAG9251801.1"/>
    <property type="molecule type" value="Genomic_DNA"/>
</dbReference>
<gene>
    <name evidence="3" type="ORF">F5Z01DRAFT_267686</name>
</gene>
<reference evidence="3" key="1">
    <citation type="journal article" date="2021" name="IMA Fungus">
        <title>Genomic characterization of three marine fungi, including Emericellopsis atlantica sp. nov. with signatures of a generalist lifestyle and marine biomass degradation.</title>
        <authorList>
            <person name="Hagestad O.C."/>
            <person name="Hou L."/>
            <person name="Andersen J.H."/>
            <person name="Hansen E.H."/>
            <person name="Altermark B."/>
            <person name="Li C."/>
            <person name="Kuhnert E."/>
            <person name="Cox R.J."/>
            <person name="Crous P.W."/>
            <person name="Spatafora J.W."/>
            <person name="Lail K."/>
            <person name="Amirebrahimi M."/>
            <person name="Lipzen A."/>
            <person name="Pangilinan J."/>
            <person name="Andreopoulos W."/>
            <person name="Hayes R.D."/>
            <person name="Ng V."/>
            <person name="Grigoriev I.V."/>
            <person name="Jackson S.A."/>
            <person name="Sutton T.D.S."/>
            <person name="Dobson A.D.W."/>
            <person name="Rama T."/>
        </authorList>
    </citation>
    <scope>NUCLEOTIDE SEQUENCE</scope>
    <source>
        <strain evidence="3">TS7</strain>
    </source>
</reference>
<dbReference type="AlphaFoldDB" id="A0A9P7ZH25"/>
<keyword evidence="4" id="KW-1185">Reference proteome</keyword>
<dbReference type="CDD" id="cd07197">
    <property type="entry name" value="nitrilase"/>
    <property type="match status" value="1"/>
</dbReference>
<dbReference type="Gene3D" id="3.60.110.10">
    <property type="entry name" value="Carbon-nitrogen hydrolase"/>
    <property type="match status" value="1"/>
</dbReference>
<feature type="domain" description="CN hydrolase" evidence="2">
    <location>
        <begin position="5"/>
        <end position="259"/>
    </location>
</feature>
<proteinExistence type="predicted"/>